<name>A0A0F9HMS1_9ZZZZ</name>
<proteinExistence type="predicted"/>
<comment type="caution">
    <text evidence="1">The sequence shown here is derived from an EMBL/GenBank/DDBJ whole genome shotgun (WGS) entry which is preliminary data.</text>
</comment>
<gene>
    <name evidence="1" type="ORF">LCGC14_1979080</name>
</gene>
<sequence length="76" mass="8463">MIVITKASLRSIGVFIAFWVLSGPAMALDVAMPEKSGVAVYRALKEDDRRKQIPVIIITGISDEFKQFISSRRQVP</sequence>
<dbReference type="Gene3D" id="3.40.50.2300">
    <property type="match status" value="1"/>
</dbReference>
<organism evidence="1">
    <name type="scientific">marine sediment metagenome</name>
    <dbReference type="NCBI Taxonomy" id="412755"/>
    <lineage>
        <taxon>unclassified sequences</taxon>
        <taxon>metagenomes</taxon>
        <taxon>ecological metagenomes</taxon>
    </lineage>
</organism>
<dbReference type="InterPro" id="IPR011006">
    <property type="entry name" value="CheY-like_superfamily"/>
</dbReference>
<dbReference type="EMBL" id="LAZR01022110">
    <property type="protein sequence ID" value="KKL83005.1"/>
    <property type="molecule type" value="Genomic_DNA"/>
</dbReference>
<reference evidence="1" key="1">
    <citation type="journal article" date="2015" name="Nature">
        <title>Complex archaea that bridge the gap between prokaryotes and eukaryotes.</title>
        <authorList>
            <person name="Spang A."/>
            <person name="Saw J.H."/>
            <person name="Jorgensen S.L."/>
            <person name="Zaremba-Niedzwiedzka K."/>
            <person name="Martijn J."/>
            <person name="Lind A.E."/>
            <person name="van Eijk R."/>
            <person name="Schleper C."/>
            <person name="Guy L."/>
            <person name="Ettema T.J."/>
        </authorList>
    </citation>
    <scope>NUCLEOTIDE SEQUENCE</scope>
</reference>
<accession>A0A0F9HMS1</accession>
<dbReference type="AlphaFoldDB" id="A0A0F9HMS1"/>
<evidence type="ECO:0000313" key="1">
    <source>
        <dbReference type="EMBL" id="KKL83005.1"/>
    </source>
</evidence>
<evidence type="ECO:0008006" key="2">
    <source>
        <dbReference type="Google" id="ProtNLM"/>
    </source>
</evidence>
<dbReference type="SUPFAM" id="SSF52172">
    <property type="entry name" value="CheY-like"/>
    <property type="match status" value="1"/>
</dbReference>
<feature type="non-terminal residue" evidence="1">
    <location>
        <position position="76"/>
    </location>
</feature>
<protein>
    <recommendedName>
        <fullName evidence="2">Response regulatory domain-containing protein</fullName>
    </recommendedName>
</protein>